<evidence type="ECO:0000313" key="3">
    <source>
        <dbReference type="Proteomes" id="UP000189677"/>
    </source>
</evidence>
<dbReference type="Proteomes" id="UP000189677">
    <property type="component" value="Chromosome"/>
</dbReference>
<evidence type="ECO:0000256" key="1">
    <source>
        <dbReference type="SAM" id="MobiDB-lite"/>
    </source>
</evidence>
<dbReference type="AlphaFoldDB" id="A0A1U9R145"/>
<accession>A0A1U9R145</accession>
<dbReference type="OrthoDB" id="4283481at2"/>
<dbReference type="EMBL" id="CP018047">
    <property type="protein sequence ID" value="AQU70212.1"/>
    <property type="molecule type" value="Genomic_DNA"/>
</dbReference>
<feature type="region of interest" description="Disordered" evidence="1">
    <location>
        <begin position="130"/>
        <end position="162"/>
    </location>
</feature>
<proteinExistence type="predicted"/>
<dbReference type="RefSeq" id="WP_078078891.1">
    <property type="nucleotide sequence ID" value="NZ_CP018047.1"/>
</dbReference>
<name>A0A1U9R145_STRNV</name>
<sequence>MPLHTQQFFDDVLQLPFDGTVVGDAFYATFGSGSPLRLRIDFAATITHGEYGGLRLAVVHAEQGAIDTAILSFADHHTFARRDARLDIAPGGGGHSTFRDWHTQRSEPPWKGADGADLRQAIEQYAEVWFPGSSGRPPVPGRGAGPAPHAAPGLVRGGRRTR</sequence>
<reference evidence="2 3" key="1">
    <citation type="submission" date="2016-11" db="EMBL/GenBank/DDBJ databases">
        <title>Complete genome sequence of Streptomyces niveus SCSIO 3406.</title>
        <authorList>
            <person name="Zhu Q."/>
            <person name="Cheng W."/>
            <person name="Song Y."/>
            <person name="Li Q."/>
            <person name="Ju J."/>
        </authorList>
    </citation>
    <scope>NUCLEOTIDE SEQUENCE [LARGE SCALE GENOMIC DNA]</scope>
    <source>
        <strain evidence="2 3">SCSIO 3406</strain>
    </source>
</reference>
<keyword evidence="3" id="KW-1185">Reference proteome</keyword>
<protein>
    <submittedName>
        <fullName evidence="2">Uncharacterized protein</fullName>
    </submittedName>
</protein>
<gene>
    <name evidence="2" type="ORF">BBN63_32570</name>
</gene>
<organism evidence="2 3">
    <name type="scientific">Streptomyces niveus</name>
    <name type="common">Streptomyces spheroides</name>
    <dbReference type="NCBI Taxonomy" id="193462"/>
    <lineage>
        <taxon>Bacteria</taxon>
        <taxon>Bacillati</taxon>
        <taxon>Actinomycetota</taxon>
        <taxon>Actinomycetes</taxon>
        <taxon>Kitasatosporales</taxon>
        <taxon>Streptomycetaceae</taxon>
        <taxon>Streptomyces</taxon>
    </lineage>
</organism>
<dbReference type="KEGG" id="snw:BBN63_32570"/>
<evidence type="ECO:0000313" key="2">
    <source>
        <dbReference type="EMBL" id="AQU70212.1"/>
    </source>
</evidence>
<feature type="region of interest" description="Disordered" evidence="1">
    <location>
        <begin position="91"/>
        <end position="113"/>
    </location>
</feature>